<dbReference type="InterPro" id="IPR049804">
    <property type="entry name" value="Choice_anch_L"/>
</dbReference>
<dbReference type="EMBL" id="JBHRYO010000002">
    <property type="protein sequence ID" value="MFC3757989.1"/>
    <property type="molecule type" value="Genomic_DNA"/>
</dbReference>
<accession>A0ABV7Y1Q0</accession>
<evidence type="ECO:0000313" key="2">
    <source>
        <dbReference type="Proteomes" id="UP001595735"/>
    </source>
</evidence>
<dbReference type="NCBIfam" id="NF038133">
    <property type="entry name" value="choice_anch_L"/>
    <property type="match status" value="1"/>
</dbReference>
<gene>
    <name evidence="1" type="ORF">ACFONJ_18570</name>
</gene>
<evidence type="ECO:0000313" key="1">
    <source>
        <dbReference type="EMBL" id="MFC3757989.1"/>
    </source>
</evidence>
<reference evidence="2" key="1">
    <citation type="journal article" date="2019" name="Int. J. Syst. Evol. Microbiol.">
        <title>The Global Catalogue of Microorganisms (GCM) 10K type strain sequencing project: providing services to taxonomists for standard genome sequencing and annotation.</title>
        <authorList>
            <consortium name="The Broad Institute Genomics Platform"/>
            <consortium name="The Broad Institute Genome Sequencing Center for Infectious Disease"/>
            <person name="Wu L."/>
            <person name="Ma J."/>
        </authorList>
    </citation>
    <scope>NUCLEOTIDE SEQUENCE [LARGE SCALE GENOMIC DNA]</scope>
    <source>
        <strain evidence="2">CECT 7798</strain>
    </source>
</reference>
<name>A0ABV7Y1Q0_9FLAO</name>
<keyword evidence="2" id="KW-1185">Reference proteome</keyword>
<protein>
    <submittedName>
        <fullName evidence="1">Choice-of-anchor L domain-containing protein</fullName>
    </submittedName>
</protein>
<proteinExistence type="predicted"/>
<comment type="caution">
    <text evidence="1">The sequence shown here is derived from an EMBL/GenBank/DDBJ whole genome shotgun (WGS) entry which is preliminary data.</text>
</comment>
<dbReference type="RefSeq" id="WP_290299587.1">
    <property type="nucleotide sequence ID" value="NZ_JAUFQR010000001.1"/>
</dbReference>
<organism evidence="1 2">
    <name type="scientific">Chryseobacterium tructae</name>
    <dbReference type="NCBI Taxonomy" id="1037380"/>
    <lineage>
        <taxon>Bacteria</taxon>
        <taxon>Pseudomonadati</taxon>
        <taxon>Bacteroidota</taxon>
        <taxon>Flavobacteriia</taxon>
        <taxon>Flavobacteriales</taxon>
        <taxon>Weeksellaceae</taxon>
        <taxon>Chryseobacterium group</taxon>
        <taxon>Chryseobacterium</taxon>
    </lineage>
</organism>
<sequence length="362" mass="39786">MNRFYLFYIFFLVLPTYGKAQAVPVISNTGTPGFIAASGWSDSQLLNLLFGKDISSRVSNLKVWGKNTSIYGMHDLSKIGKVYPSAPDFADFDKALLFSTGRTFSLADNTSAGFTNNPGSGINGIDPFVNKTYFDKAGISFTYNAPSAGTFSGKVVFGSEEYLEYVGLANDVSRIIVNGNNILLTPDGREVSVDNINNIENSNLFVNNDWNMSGVRAYYAEPDGISKTLTFNSNLHAGLNTITIYVEDIYDNIYDSWLFFKAGSFKAPDECTQPPLLTGKSTIPSMIGITSHTTRNPGWQENISNGFIALESPDKGFVISRVNNDTSISDPREGMLIYSIADKCVKLYNGTHWNCIEQSCNQ</sequence>
<dbReference type="Proteomes" id="UP001595735">
    <property type="component" value="Unassembled WGS sequence"/>
</dbReference>